<feature type="compositionally biased region" description="Pro residues" evidence="2">
    <location>
        <begin position="127"/>
        <end position="137"/>
    </location>
</feature>
<dbReference type="OrthoDB" id="73836at2759"/>
<dbReference type="AlphaFoldDB" id="W4GB97"/>
<evidence type="ECO:0000256" key="2">
    <source>
        <dbReference type="SAM" id="MobiDB-lite"/>
    </source>
</evidence>
<feature type="region of interest" description="Disordered" evidence="2">
    <location>
        <begin position="110"/>
        <end position="144"/>
    </location>
</feature>
<evidence type="ECO:0000313" key="3">
    <source>
        <dbReference type="EMBL" id="ETV76223.1"/>
    </source>
</evidence>
<dbReference type="VEuPathDB" id="FungiDB:H257_09724"/>
<feature type="compositionally biased region" description="Polar residues" evidence="2">
    <location>
        <begin position="110"/>
        <end position="126"/>
    </location>
</feature>
<protein>
    <submittedName>
        <fullName evidence="3">Uncharacterized protein</fullName>
    </submittedName>
</protein>
<sequence>METRHLYEVKSLRASRLNIAKRPKSAHISHRGELVLGLSPRANRANYGVNDSPTKYHPDTRHRVVQRYCVLDHTTVSAVPLPPEEDTSMVRDSFKCKVTRAGNLLPRQPSVKTLRQQSSVKTLQQPPSIPTLDPPTIAPTSNTPTVAAEPNLIAHAQHAHTTDLDDDTVRGDEKEDQAADTAAPRHRGAWTEPPPPSKDLRINDTPNRNNDAATCVMTKPTPTASLCLSAYQARKQAEECARRLANRLSFLNMEKARAEQEAERLHIEFYREQDAKIAFERQKLERAARVDQERQRVAAKHSQAVAVQLQNRSNVQQQALNLAQQKRLAALRIKQQQKELEEDKKARDACMMQAKLKAKHNVLCQHERTKRQRQLRERQNRERLELAQSERLRKEVEREKMAKHLVAKMQAQETSLKTMLEFQEHQQRIDMQRCFDMDSYAMPDEMTPS</sequence>
<accession>W4GB97</accession>
<keyword evidence="1" id="KW-0175">Coiled coil</keyword>
<feature type="region of interest" description="Disordered" evidence="2">
    <location>
        <begin position="160"/>
        <end position="203"/>
    </location>
</feature>
<feature type="coiled-coil region" evidence="1">
    <location>
        <begin position="234"/>
        <end position="273"/>
    </location>
</feature>
<gene>
    <name evidence="3" type="ORF">H257_09724</name>
</gene>
<name>W4GB97_APHAT</name>
<feature type="compositionally biased region" description="Basic and acidic residues" evidence="2">
    <location>
        <begin position="160"/>
        <end position="177"/>
    </location>
</feature>
<dbReference type="RefSeq" id="XP_009834348.1">
    <property type="nucleotide sequence ID" value="XM_009836046.1"/>
</dbReference>
<dbReference type="GeneID" id="20811720"/>
<organism evidence="3">
    <name type="scientific">Aphanomyces astaci</name>
    <name type="common">Crayfish plague agent</name>
    <dbReference type="NCBI Taxonomy" id="112090"/>
    <lineage>
        <taxon>Eukaryota</taxon>
        <taxon>Sar</taxon>
        <taxon>Stramenopiles</taxon>
        <taxon>Oomycota</taxon>
        <taxon>Saprolegniomycetes</taxon>
        <taxon>Saprolegniales</taxon>
        <taxon>Verrucalvaceae</taxon>
        <taxon>Aphanomyces</taxon>
    </lineage>
</organism>
<dbReference type="EMBL" id="KI913137">
    <property type="protein sequence ID" value="ETV76223.1"/>
    <property type="molecule type" value="Genomic_DNA"/>
</dbReference>
<reference evidence="3" key="1">
    <citation type="submission" date="2013-12" db="EMBL/GenBank/DDBJ databases">
        <title>The Genome Sequence of Aphanomyces astaci APO3.</title>
        <authorList>
            <consortium name="The Broad Institute Genomics Platform"/>
            <person name="Russ C."/>
            <person name="Tyler B."/>
            <person name="van West P."/>
            <person name="Dieguez-Uribeondo J."/>
            <person name="Young S.K."/>
            <person name="Zeng Q."/>
            <person name="Gargeya S."/>
            <person name="Fitzgerald M."/>
            <person name="Abouelleil A."/>
            <person name="Alvarado L."/>
            <person name="Chapman S.B."/>
            <person name="Gainer-Dewar J."/>
            <person name="Goldberg J."/>
            <person name="Griggs A."/>
            <person name="Gujja S."/>
            <person name="Hansen M."/>
            <person name="Howarth C."/>
            <person name="Imamovic A."/>
            <person name="Ireland A."/>
            <person name="Larimer J."/>
            <person name="McCowan C."/>
            <person name="Murphy C."/>
            <person name="Pearson M."/>
            <person name="Poon T.W."/>
            <person name="Priest M."/>
            <person name="Roberts A."/>
            <person name="Saif S."/>
            <person name="Shea T."/>
            <person name="Sykes S."/>
            <person name="Wortman J."/>
            <person name="Nusbaum C."/>
            <person name="Birren B."/>
        </authorList>
    </citation>
    <scope>NUCLEOTIDE SEQUENCE [LARGE SCALE GENOMIC DNA]</scope>
    <source>
        <strain evidence="3">APO3</strain>
    </source>
</reference>
<proteinExistence type="predicted"/>
<evidence type="ECO:0000256" key="1">
    <source>
        <dbReference type="SAM" id="Coils"/>
    </source>
</evidence>